<feature type="compositionally biased region" description="Low complexity" evidence="13">
    <location>
        <begin position="489"/>
        <end position="500"/>
    </location>
</feature>
<dbReference type="EMBL" id="SEKV01000466">
    <property type="protein sequence ID" value="TFY56919.1"/>
    <property type="molecule type" value="Genomic_DNA"/>
</dbReference>
<reference evidence="17 18" key="1">
    <citation type="submission" date="2019-01" db="EMBL/GenBank/DDBJ databases">
        <title>Genome sequencing of the rare red list fungi Fomitopsis rosea.</title>
        <authorList>
            <person name="Buettner E."/>
            <person name="Kellner H."/>
        </authorList>
    </citation>
    <scope>NUCLEOTIDE SEQUENCE [LARGE SCALE GENOMIC DNA]</scope>
    <source>
        <strain evidence="17 18">DSM 105464</strain>
    </source>
</reference>
<organism evidence="17 18">
    <name type="scientific">Rhodofomes roseus</name>
    <dbReference type="NCBI Taxonomy" id="34475"/>
    <lineage>
        <taxon>Eukaryota</taxon>
        <taxon>Fungi</taxon>
        <taxon>Dikarya</taxon>
        <taxon>Basidiomycota</taxon>
        <taxon>Agaricomycotina</taxon>
        <taxon>Agaricomycetes</taxon>
        <taxon>Polyporales</taxon>
        <taxon>Rhodofomes</taxon>
    </lineage>
</organism>
<feature type="region of interest" description="Disordered" evidence="13">
    <location>
        <begin position="430"/>
        <end position="507"/>
    </location>
</feature>
<dbReference type="GO" id="GO:0016887">
    <property type="term" value="F:ATP hydrolysis activity"/>
    <property type="evidence" value="ECO:0007669"/>
    <property type="project" value="InterPro"/>
</dbReference>
<sequence length="564" mass="63465">MSNITATAASLAANSTTALPSDLHSLVSKLASVSALQDWLKLFVIGGVLETCRRHISEWWEQLMQALWITATFDANDEAYRWMLFWLSRHPMWENARTIEVSTRRFGLDEDSDDEEDDDCEDTRKVSYLPSLQNTYSIWYQRHYVTISRQERSEGRWSMKESLQLRILSRDLSVLKGILDDAREAYKAAANKLISIYSADTSGGWNYMTSRPKRPLSSIILDPGIKELLLNDARDFLSSRKWYSDRGIPFRRGYLLYGAPGSGKTSMIQSIAGELGLNVYIVTLSRLGMDDSSLNELISNMPRRCIALMEDIDAAFTTGIKRDLPSDIKRLRKDDDGSDDESDEKRRHEGAEGPGSDFGSRVTLSGLLNALDGIGAQEGRILFATTNNYKALDPALCRPGRMDIHIEFRLASRYQAENLYKCFYMPDGPEDADAEEVDEGYASRRSSTEASGDEKEWEEENADASERTPLLPSSPSSPTPSSPEPPSSSPSHSSRPNSHLPSHDLSRSEVRALATRFADAIPEREFSMASLQGYLMAYKSRPCEALEDAPQWVQKEREARKERS</sequence>
<gene>
    <name evidence="16" type="ORF">C8Q71DRAFT_380243</name>
    <name evidence="17" type="ORF">EVJ58_g7342</name>
</gene>
<accession>A0A4Y9Y7V9</accession>
<evidence type="ECO:0000313" key="18">
    <source>
        <dbReference type="Proteomes" id="UP000298390"/>
    </source>
</evidence>
<keyword evidence="7 12" id="KW-0067">ATP-binding</keyword>
<evidence type="ECO:0000256" key="4">
    <source>
        <dbReference type="ARBA" id="ARBA00022741"/>
    </source>
</evidence>
<dbReference type="SMART" id="SM00382">
    <property type="entry name" value="AAA"/>
    <property type="match status" value="1"/>
</dbReference>
<keyword evidence="9" id="KW-0496">Mitochondrion</keyword>
<evidence type="ECO:0000256" key="6">
    <source>
        <dbReference type="ARBA" id="ARBA00022801"/>
    </source>
</evidence>
<keyword evidence="5" id="KW-0999">Mitochondrion inner membrane</keyword>
<dbReference type="InterPro" id="IPR003960">
    <property type="entry name" value="ATPase_AAA_CS"/>
</dbReference>
<evidence type="ECO:0000256" key="5">
    <source>
        <dbReference type="ARBA" id="ARBA00022792"/>
    </source>
</evidence>
<dbReference type="Proteomes" id="UP000298390">
    <property type="component" value="Unassembled WGS sequence"/>
</dbReference>
<dbReference type="InterPro" id="IPR003593">
    <property type="entry name" value="AAA+_ATPase"/>
</dbReference>
<keyword evidence="10" id="KW-0472">Membrane</keyword>
<keyword evidence="3" id="KW-0812">Transmembrane</keyword>
<dbReference type="InterPro" id="IPR057495">
    <property type="entry name" value="AAA_lid_BCS1"/>
</dbReference>
<evidence type="ECO:0000256" key="1">
    <source>
        <dbReference type="ARBA" id="ARBA00004434"/>
    </source>
</evidence>
<reference evidence="16 19" key="2">
    <citation type="journal article" date="2021" name="Environ. Microbiol.">
        <title>Gene family expansions and transcriptome signatures uncover fungal adaptations to wood decay.</title>
        <authorList>
            <person name="Hage H."/>
            <person name="Miyauchi S."/>
            <person name="Viragh M."/>
            <person name="Drula E."/>
            <person name="Min B."/>
            <person name="Chaduli D."/>
            <person name="Navarro D."/>
            <person name="Favel A."/>
            <person name="Norest M."/>
            <person name="Lesage-Meessen L."/>
            <person name="Balint B."/>
            <person name="Merenyi Z."/>
            <person name="de Eugenio L."/>
            <person name="Morin E."/>
            <person name="Martinez A.T."/>
            <person name="Baldrian P."/>
            <person name="Stursova M."/>
            <person name="Martinez M.J."/>
            <person name="Novotny C."/>
            <person name="Magnuson J.K."/>
            <person name="Spatafora J.W."/>
            <person name="Maurice S."/>
            <person name="Pangilinan J."/>
            <person name="Andreopoulos W."/>
            <person name="LaButti K."/>
            <person name="Hundley H."/>
            <person name="Na H."/>
            <person name="Kuo A."/>
            <person name="Barry K."/>
            <person name="Lipzen A."/>
            <person name="Henrissat B."/>
            <person name="Riley R."/>
            <person name="Ahrendt S."/>
            <person name="Nagy L.G."/>
            <person name="Grigoriev I.V."/>
            <person name="Martin F."/>
            <person name="Rosso M.N."/>
        </authorList>
    </citation>
    <scope>NUCLEOTIDE SEQUENCE [LARGE SCALE GENOMIC DNA]</scope>
    <source>
        <strain evidence="16 19">CIRM-BRFM 1785</strain>
    </source>
</reference>
<comment type="subcellular location">
    <subcellularLocation>
        <location evidence="1">Mitochondrion inner membrane</location>
        <topology evidence="1">Single-pass membrane protein</topology>
    </subcellularLocation>
</comment>
<keyword evidence="4 12" id="KW-0547">Nucleotide-binding</keyword>
<evidence type="ECO:0000313" key="17">
    <source>
        <dbReference type="EMBL" id="TFY56919.1"/>
    </source>
</evidence>
<evidence type="ECO:0000313" key="16">
    <source>
        <dbReference type="EMBL" id="KAH9830152.1"/>
    </source>
</evidence>
<evidence type="ECO:0000313" key="19">
    <source>
        <dbReference type="Proteomes" id="UP000814176"/>
    </source>
</evidence>
<dbReference type="SMART" id="SM01024">
    <property type="entry name" value="BCS1_N"/>
    <property type="match status" value="1"/>
</dbReference>
<dbReference type="InterPro" id="IPR027417">
    <property type="entry name" value="P-loop_NTPase"/>
</dbReference>
<feature type="compositionally biased region" description="Pro residues" evidence="13">
    <location>
        <begin position="475"/>
        <end position="488"/>
    </location>
</feature>
<keyword evidence="6 16" id="KW-0378">Hydrolase</keyword>
<evidence type="ECO:0000259" key="14">
    <source>
        <dbReference type="SMART" id="SM00382"/>
    </source>
</evidence>
<evidence type="ECO:0000256" key="10">
    <source>
        <dbReference type="ARBA" id="ARBA00023136"/>
    </source>
</evidence>
<dbReference type="OrthoDB" id="10251412at2759"/>
<dbReference type="STRING" id="34475.A0A4Y9Y7V9"/>
<comment type="similarity">
    <text evidence="2">Belongs to the AAA ATPase family. BCS1 subfamily.</text>
</comment>
<comment type="catalytic activity">
    <reaction evidence="11">
        <text>ATP + H2O = ADP + phosphate + H(+)</text>
        <dbReference type="Rhea" id="RHEA:13065"/>
        <dbReference type="ChEBI" id="CHEBI:15377"/>
        <dbReference type="ChEBI" id="CHEBI:15378"/>
        <dbReference type="ChEBI" id="CHEBI:30616"/>
        <dbReference type="ChEBI" id="CHEBI:43474"/>
        <dbReference type="ChEBI" id="CHEBI:456216"/>
    </reaction>
    <physiologicalReaction direction="left-to-right" evidence="11">
        <dbReference type="Rhea" id="RHEA:13066"/>
    </physiologicalReaction>
</comment>
<dbReference type="Gene3D" id="3.40.50.300">
    <property type="entry name" value="P-loop containing nucleotide triphosphate hydrolases"/>
    <property type="match status" value="1"/>
</dbReference>
<dbReference type="GO" id="GO:0005743">
    <property type="term" value="C:mitochondrial inner membrane"/>
    <property type="evidence" value="ECO:0007669"/>
    <property type="project" value="UniProtKB-SubCell"/>
</dbReference>
<comment type="caution">
    <text evidence="17">The sequence shown here is derived from an EMBL/GenBank/DDBJ whole genome shotgun (WGS) entry which is preliminary data.</text>
</comment>
<dbReference type="AlphaFoldDB" id="A0A4Y9Y7V9"/>
<protein>
    <submittedName>
        <fullName evidence="16">P-loop containing nucleoside triphosphate hydrolase protein</fullName>
    </submittedName>
</protein>
<feature type="compositionally biased region" description="Acidic residues" evidence="13">
    <location>
        <begin position="430"/>
        <end position="439"/>
    </location>
</feature>
<evidence type="ECO:0000256" key="13">
    <source>
        <dbReference type="SAM" id="MobiDB-lite"/>
    </source>
</evidence>
<dbReference type="SUPFAM" id="SSF52540">
    <property type="entry name" value="P-loop containing nucleoside triphosphate hydrolases"/>
    <property type="match status" value="1"/>
</dbReference>
<evidence type="ECO:0000256" key="7">
    <source>
        <dbReference type="ARBA" id="ARBA00022840"/>
    </source>
</evidence>
<evidence type="ECO:0000256" key="11">
    <source>
        <dbReference type="ARBA" id="ARBA00048778"/>
    </source>
</evidence>
<keyword evidence="19" id="KW-1185">Reference proteome</keyword>
<dbReference type="PROSITE" id="PS00674">
    <property type="entry name" value="AAA"/>
    <property type="match status" value="1"/>
</dbReference>
<dbReference type="CDD" id="cd19510">
    <property type="entry name" value="RecA-like_BCS1"/>
    <property type="match status" value="1"/>
</dbReference>
<dbReference type="EMBL" id="JADCUA010000033">
    <property type="protein sequence ID" value="KAH9830152.1"/>
    <property type="molecule type" value="Genomic_DNA"/>
</dbReference>
<evidence type="ECO:0000256" key="3">
    <source>
        <dbReference type="ARBA" id="ARBA00022692"/>
    </source>
</evidence>
<dbReference type="GeneID" id="71998912"/>
<dbReference type="Proteomes" id="UP000814176">
    <property type="component" value="Unassembled WGS sequence"/>
</dbReference>
<evidence type="ECO:0000256" key="2">
    <source>
        <dbReference type="ARBA" id="ARBA00007448"/>
    </source>
</evidence>
<evidence type="ECO:0000256" key="8">
    <source>
        <dbReference type="ARBA" id="ARBA00022989"/>
    </source>
</evidence>
<dbReference type="InterPro" id="IPR003959">
    <property type="entry name" value="ATPase_AAA_core"/>
</dbReference>
<feature type="region of interest" description="Disordered" evidence="13">
    <location>
        <begin position="329"/>
        <end position="359"/>
    </location>
</feature>
<feature type="domain" description="BCS1 N-terminal" evidence="15">
    <location>
        <begin position="43"/>
        <end position="219"/>
    </location>
</feature>
<dbReference type="Pfam" id="PF25426">
    <property type="entry name" value="AAA_lid_BCS1"/>
    <property type="match status" value="1"/>
</dbReference>
<dbReference type="RefSeq" id="XP_047773504.1">
    <property type="nucleotide sequence ID" value="XM_047918180.1"/>
</dbReference>
<keyword evidence="8" id="KW-1133">Transmembrane helix</keyword>
<evidence type="ECO:0000259" key="15">
    <source>
        <dbReference type="SMART" id="SM01024"/>
    </source>
</evidence>
<dbReference type="InterPro" id="IPR050747">
    <property type="entry name" value="Mitochondrial_chaperone_BCS1"/>
</dbReference>
<dbReference type="InterPro" id="IPR014851">
    <property type="entry name" value="BCS1_N"/>
</dbReference>
<dbReference type="PANTHER" id="PTHR23070">
    <property type="entry name" value="BCS1 AAA-TYPE ATPASE"/>
    <property type="match status" value="1"/>
</dbReference>
<evidence type="ECO:0000256" key="12">
    <source>
        <dbReference type="RuleBase" id="RU003651"/>
    </source>
</evidence>
<dbReference type="Pfam" id="PF08740">
    <property type="entry name" value="BCS1_N"/>
    <property type="match status" value="1"/>
</dbReference>
<dbReference type="GO" id="GO:0005524">
    <property type="term" value="F:ATP binding"/>
    <property type="evidence" value="ECO:0007669"/>
    <property type="project" value="UniProtKB-KW"/>
</dbReference>
<dbReference type="Pfam" id="PF00004">
    <property type="entry name" value="AAA"/>
    <property type="match status" value="2"/>
</dbReference>
<proteinExistence type="inferred from homology"/>
<name>A0A4Y9Y7V9_9APHY</name>
<feature type="domain" description="AAA+ ATPase" evidence="14">
    <location>
        <begin position="250"/>
        <end position="412"/>
    </location>
</feature>
<evidence type="ECO:0000256" key="9">
    <source>
        <dbReference type="ARBA" id="ARBA00023128"/>
    </source>
</evidence>